<dbReference type="InterPro" id="IPR001878">
    <property type="entry name" value="Znf_CCHC"/>
</dbReference>
<evidence type="ECO:0000256" key="6">
    <source>
        <dbReference type="ARBA" id="ARBA00022801"/>
    </source>
</evidence>
<dbReference type="Pfam" id="PF13359">
    <property type="entry name" value="DDE_Tnp_4"/>
    <property type="match status" value="1"/>
</dbReference>
<dbReference type="InterPro" id="IPR036875">
    <property type="entry name" value="Znf_CCHC_sf"/>
</dbReference>
<protein>
    <recommendedName>
        <fullName evidence="10">CCHC-type domain-containing protein</fullName>
    </recommendedName>
</protein>
<dbReference type="GO" id="GO:0016787">
    <property type="term" value="F:hydrolase activity"/>
    <property type="evidence" value="ECO:0007669"/>
    <property type="project" value="UniProtKB-KW"/>
</dbReference>
<keyword evidence="8" id="KW-0862">Zinc</keyword>
<feature type="compositionally biased region" description="Basic and acidic residues" evidence="9">
    <location>
        <begin position="217"/>
        <end position="236"/>
    </location>
</feature>
<evidence type="ECO:0000259" key="10">
    <source>
        <dbReference type="PROSITE" id="PS50158"/>
    </source>
</evidence>
<organism evidence="11 12">
    <name type="scientific">Exocentrus adspersus</name>
    <dbReference type="NCBI Taxonomy" id="1586481"/>
    <lineage>
        <taxon>Eukaryota</taxon>
        <taxon>Metazoa</taxon>
        <taxon>Ecdysozoa</taxon>
        <taxon>Arthropoda</taxon>
        <taxon>Hexapoda</taxon>
        <taxon>Insecta</taxon>
        <taxon>Pterygota</taxon>
        <taxon>Neoptera</taxon>
        <taxon>Endopterygota</taxon>
        <taxon>Coleoptera</taxon>
        <taxon>Polyphaga</taxon>
        <taxon>Cucujiformia</taxon>
        <taxon>Chrysomeloidea</taxon>
        <taxon>Cerambycidae</taxon>
        <taxon>Lamiinae</taxon>
        <taxon>Acanthocinini</taxon>
        <taxon>Exocentrus</taxon>
    </lineage>
</organism>
<reference evidence="11 12" key="1">
    <citation type="journal article" date="2023" name="Insect Mol. Biol.">
        <title>Genome sequencing provides insights into the evolution of gene families encoding plant cell wall-degrading enzymes in longhorned beetles.</title>
        <authorList>
            <person name="Shin N.R."/>
            <person name="Okamura Y."/>
            <person name="Kirsch R."/>
            <person name="Pauchet Y."/>
        </authorList>
    </citation>
    <scope>NUCLEOTIDE SEQUENCE [LARGE SCALE GENOMIC DNA]</scope>
    <source>
        <strain evidence="11">EAD_L_NR</strain>
    </source>
</reference>
<name>A0AAV8VLN3_9CUCU</name>
<comment type="cofactor">
    <cofactor evidence="1">
        <name>a divalent metal cation</name>
        <dbReference type="ChEBI" id="CHEBI:60240"/>
    </cofactor>
</comment>
<evidence type="ECO:0000256" key="3">
    <source>
        <dbReference type="ARBA" id="ARBA00006958"/>
    </source>
</evidence>
<dbReference type="InterPro" id="IPR045249">
    <property type="entry name" value="HARBI1-like"/>
</dbReference>
<proteinExistence type="inferred from homology"/>
<evidence type="ECO:0000256" key="2">
    <source>
        <dbReference type="ARBA" id="ARBA00004123"/>
    </source>
</evidence>
<dbReference type="AlphaFoldDB" id="A0AAV8VLN3"/>
<feature type="region of interest" description="Disordered" evidence="9">
    <location>
        <begin position="176"/>
        <end position="238"/>
    </location>
</feature>
<keyword evidence="12" id="KW-1185">Reference proteome</keyword>
<dbReference type="SUPFAM" id="SSF57756">
    <property type="entry name" value="Retrovirus zinc finger-like domains"/>
    <property type="match status" value="1"/>
</dbReference>
<dbReference type="EMBL" id="JANEYG010000055">
    <property type="protein sequence ID" value="KAJ8915256.1"/>
    <property type="molecule type" value="Genomic_DNA"/>
</dbReference>
<dbReference type="GO" id="GO:0005634">
    <property type="term" value="C:nucleus"/>
    <property type="evidence" value="ECO:0007669"/>
    <property type="project" value="UniProtKB-SubCell"/>
</dbReference>
<evidence type="ECO:0000256" key="5">
    <source>
        <dbReference type="ARBA" id="ARBA00022723"/>
    </source>
</evidence>
<evidence type="ECO:0000256" key="1">
    <source>
        <dbReference type="ARBA" id="ARBA00001968"/>
    </source>
</evidence>
<evidence type="ECO:0000256" key="4">
    <source>
        <dbReference type="ARBA" id="ARBA00022722"/>
    </source>
</evidence>
<comment type="caution">
    <text evidence="11">The sequence shown here is derived from an EMBL/GenBank/DDBJ whole genome shotgun (WGS) entry which is preliminary data.</text>
</comment>
<dbReference type="PROSITE" id="PS50158">
    <property type="entry name" value="ZF_CCHC"/>
    <property type="match status" value="1"/>
</dbReference>
<comment type="subcellular location">
    <subcellularLocation>
        <location evidence="2">Nucleus</location>
    </subcellularLocation>
</comment>
<keyword evidence="5" id="KW-0479">Metal-binding</keyword>
<dbReference type="Proteomes" id="UP001159042">
    <property type="component" value="Unassembled WGS sequence"/>
</dbReference>
<dbReference type="Gene3D" id="4.10.60.10">
    <property type="entry name" value="Zinc finger, CCHC-type"/>
    <property type="match status" value="1"/>
</dbReference>
<dbReference type="PANTHER" id="PTHR22930:SF289">
    <property type="entry name" value="DDE TNP4 DOMAIN-CONTAINING PROTEIN-RELATED"/>
    <property type="match status" value="1"/>
</dbReference>
<keyword evidence="8" id="KW-0863">Zinc-finger</keyword>
<feature type="compositionally biased region" description="Basic and acidic residues" evidence="9">
    <location>
        <begin position="176"/>
        <end position="203"/>
    </location>
</feature>
<evidence type="ECO:0000256" key="7">
    <source>
        <dbReference type="ARBA" id="ARBA00023242"/>
    </source>
</evidence>
<dbReference type="PANTHER" id="PTHR22930">
    <property type="match status" value="1"/>
</dbReference>
<evidence type="ECO:0000256" key="8">
    <source>
        <dbReference type="PROSITE-ProRule" id="PRU00047"/>
    </source>
</evidence>
<dbReference type="GO" id="GO:0003676">
    <property type="term" value="F:nucleic acid binding"/>
    <property type="evidence" value="ECO:0007669"/>
    <property type="project" value="InterPro"/>
</dbReference>
<comment type="similarity">
    <text evidence="3">Belongs to the HARBI1 family.</text>
</comment>
<feature type="compositionally biased region" description="Polar residues" evidence="9">
    <location>
        <begin position="435"/>
        <end position="446"/>
    </location>
</feature>
<feature type="domain" description="CCHC-type" evidence="10">
    <location>
        <begin position="106"/>
        <end position="121"/>
    </location>
</feature>
<dbReference type="GO" id="GO:0008270">
    <property type="term" value="F:zinc ion binding"/>
    <property type="evidence" value="ECO:0007669"/>
    <property type="project" value="UniProtKB-KW"/>
</dbReference>
<keyword evidence="4" id="KW-0540">Nuclease</keyword>
<evidence type="ECO:0000313" key="12">
    <source>
        <dbReference type="Proteomes" id="UP001159042"/>
    </source>
</evidence>
<accession>A0AAV8VLN3</accession>
<keyword evidence="7" id="KW-0539">Nucleus</keyword>
<gene>
    <name evidence="11" type="ORF">NQ315_014763</name>
</gene>
<dbReference type="InterPro" id="IPR027806">
    <property type="entry name" value="HARBI1_dom"/>
</dbReference>
<evidence type="ECO:0000256" key="9">
    <source>
        <dbReference type="SAM" id="MobiDB-lite"/>
    </source>
</evidence>
<feature type="compositionally biased region" description="Basic and acidic residues" evidence="9">
    <location>
        <begin position="398"/>
        <end position="417"/>
    </location>
</feature>
<dbReference type="SMART" id="SM00343">
    <property type="entry name" value="ZnF_C2HC"/>
    <property type="match status" value="2"/>
</dbReference>
<sequence>MQYYPNKQNASEFCDKFEDVVRNYENLSGVVPLSEGEKRDAFFNAIMTTVPEVESVEFMTKNSTGKGLSYEQLKLFLMQAEANRNQSASSETRAVMKAQGRDAKERCYECDDNGHIAINCRFRGTGLKKCYECGQVTNHKAVECPVKRIKQSKSERDRAMRQGFNRGRYNRYNNMRSDKFYNDRENRGFKRKTSDERSGDAKRYRSSRGRGNYKNMKWNEKGYKKNQNKQKEKDGDANMTDMKNTKGEMLLNNLLSYCDSDSKNDFNQSTIFTKFLADSGSTEHLTNSKVIFKSVDESDYGKIRCANKDASADLETEGAEMGFSIYLDNKEIDIFDPVSNKSFVTGVYNKPYWIIEFEINTNKNRDEKYTSRRIVANVTKPESDVNYTTRYKMKNEALNETSEKHESAQQNRDEDKQVNNQGDAIELEERKVTENDNANNEDVQLKTNTDNEKKCIYENSNFDTSIWDRTFQDIDELPIVELSNIENNQVSSMNQLLTTLRFYATNTHQMTVGDFMGLHQTTASRIISRVSRAIASLRPLYIKMPANQEVLQTQAKFYRIAHFPRVVGCIDGTHIKIQSPGGEDGEVFRNRKSIFSLNVQVVGGPNLKIQDIVARWPGSTHDAVIFNNSRILGRFENDEFGNGILLGDSGYVLKPFLLTPLLNPVTRAEQLYNESHIRTRNSVERLFGVWKRRFPVLAYGFRCKMDVIMTSIVATAVLHNMAIDMREGLPPPPEEIDHNMLNYLNEQGNVPNHVQNIPMIGAPYNNYRQELINNFFANL</sequence>
<dbReference type="GO" id="GO:0004518">
    <property type="term" value="F:nuclease activity"/>
    <property type="evidence" value="ECO:0007669"/>
    <property type="project" value="UniProtKB-KW"/>
</dbReference>
<feature type="region of interest" description="Disordered" evidence="9">
    <location>
        <begin position="398"/>
        <end position="446"/>
    </location>
</feature>
<keyword evidence="6" id="KW-0378">Hydrolase</keyword>
<evidence type="ECO:0000313" key="11">
    <source>
        <dbReference type="EMBL" id="KAJ8915256.1"/>
    </source>
</evidence>